<organism evidence="3 4">
    <name type="scientific">Chytriomyces confervae</name>
    <dbReference type="NCBI Taxonomy" id="246404"/>
    <lineage>
        <taxon>Eukaryota</taxon>
        <taxon>Fungi</taxon>
        <taxon>Fungi incertae sedis</taxon>
        <taxon>Chytridiomycota</taxon>
        <taxon>Chytridiomycota incertae sedis</taxon>
        <taxon>Chytridiomycetes</taxon>
        <taxon>Chytridiales</taxon>
        <taxon>Chytriomycetaceae</taxon>
        <taxon>Chytriomyces</taxon>
    </lineage>
</organism>
<feature type="coiled-coil region" evidence="1">
    <location>
        <begin position="203"/>
        <end position="241"/>
    </location>
</feature>
<dbReference type="EMBL" id="QEAP01000056">
    <property type="protein sequence ID" value="TPX76145.1"/>
    <property type="molecule type" value="Genomic_DNA"/>
</dbReference>
<keyword evidence="1" id="KW-0175">Coiled coil</keyword>
<evidence type="ECO:0000256" key="1">
    <source>
        <dbReference type="SAM" id="Coils"/>
    </source>
</evidence>
<accession>A0A507FKI6</accession>
<dbReference type="AlphaFoldDB" id="A0A507FKI6"/>
<keyword evidence="4" id="KW-1185">Reference proteome</keyword>
<evidence type="ECO:0000313" key="4">
    <source>
        <dbReference type="Proteomes" id="UP000320333"/>
    </source>
</evidence>
<dbReference type="OrthoDB" id="2159950at2759"/>
<dbReference type="Proteomes" id="UP000320333">
    <property type="component" value="Unassembled WGS sequence"/>
</dbReference>
<comment type="caution">
    <text evidence="3">The sequence shown here is derived from an EMBL/GenBank/DDBJ whole genome shotgun (WGS) entry which is preliminary data.</text>
</comment>
<evidence type="ECO:0000313" key="3">
    <source>
        <dbReference type="EMBL" id="TPX76145.1"/>
    </source>
</evidence>
<feature type="compositionally biased region" description="Polar residues" evidence="2">
    <location>
        <begin position="1"/>
        <end position="39"/>
    </location>
</feature>
<evidence type="ECO:0000256" key="2">
    <source>
        <dbReference type="SAM" id="MobiDB-lite"/>
    </source>
</evidence>
<feature type="region of interest" description="Disordered" evidence="2">
    <location>
        <begin position="1"/>
        <end position="41"/>
    </location>
</feature>
<feature type="region of interest" description="Disordered" evidence="2">
    <location>
        <begin position="256"/>
        <end position="278"/>
    </location>
</feature>
<name>A0A507FKI6_9FUNG</name>
<reference evidence="3 4" key="1">
    <citation type="journal article" date="2019" name="Sci. Rep.">
        <title>Comparative genomics of chytrid fungi reveal insights into the obligate biotrophic and pathogenic lifestyle of Synchytrium endobioticum.</title>
        <authorList>
            <person name="van de Vossenberg B.T.L.H."/>
            <person name="Warris S."/>
            <person name="Nguyen H.D.T."/>
            <person name="van Gent-Pelzer M.P.E."/>
            <person name="Joly D.L."/>
            <person name="van de Geest H.C."/>
            <person name="Bonants P.J.M."/>
            <person name="Smith D.S."/>
            <person name="Levesque C.A."/>
            <person name="van der Lee T.A.J."/>
        </authorList>
    </citation>
    <scope>NUCLEOTIDE SEQUENCE [LARGE SCALE GENOMIC DNA]</scope>
    <source>
        <strain evidence="3 4">CBS 675.73</strain>
    </source>
</reference>
<gene>
    <name evidence="3" type="ORF">CcCBS67573_g02593</name>
</gene>
<protein>
    <submittedName>
        <fullName evidence="3">Uncharacterized protein</fullName>
    </submittedName>
</protein>
<feature type="compositionally biased region" description="Polar residues" evidence="2">
    <location>
        <begin position="257"/>
        <end position="278"/>
    </location>
</feature>
<proteinExistence type="predicted"/>
<sequence length="321" mass="35172">MGSAPSRQTRTIRISAPLSVTSPNTTQRKLPSATPTSETCLPGEILDATTSIHTLNEDDSNEQEPQQVFLASERVDVPNPITFQDLSEHSSTQSRNYKVIRDARMSVGTTDLFDKLAPINPESSNANAAIQTQSHTATLSSKRVDLIATTSLDLAALPSLLPNNPPSTSSSIPNELPIVSNQMLSNSSEQSSSAQETVDPEHLRTLESELRELKCIAEEQRAKYERRILKLRNKLKLARAESSVQIFGLQEEIKALSQPTQQPAEPVSRSAQGSSDALESNQLLHQQIDTKNQLIKDLSIQLLELKHQLLNNTSAPSPRDG</sequence>